<dbReference type="PANTHER" id="PTHR43581:SF2">
    <property type="entry name" value="EXCINUCLEASE ATPASE SUBUNIT"/>
    <property type="match status" value="1"/>
</dbReference>
<feature type="domain" description="Endonuclease GajA/Old nuclease/RecF-like AAA" evidence="1">
    <location>
        <begin position="1"/>
        <end position="61"/>
    </location>
</feature>
<dbReference type="InterPro" id="IPR041685">
    <property type="entry name" value="AAA_GajA/Old/RecF-like"/>
</dbReference>
<dbReference type="AlphaFoldDB" id="A0A4R8GC14"/>
<dbReference type="SUPFAM" id="SSF52540">
    <property type="entry name" value="P-loop containing nucleoside triphosphate hydrolases"/>
    <property type="match status" value="1"/>
</dbReference>
<dbReference type="GeneID" id="57014058"/>
<dbReference type="InterPro" id="IPR051396">
    <property type="entry name" value="Bact_Antivir_Def_Nuclease"/>
</dbReference>
<dbReference type="Proteomes" id="UP000295472">
    <property type="component" value="Unassembled WGS sequence"/>
</dbReference>
<sequence length="74" mass="8432">MYIKKIAISGYKTLVDFKFEEIQEGLNILVGKNNVGKSNILKALDIFFTRQGTLKEDEIANSFDSFLNNRDNIS</sequence>
<comment type="caution">
    <text evidence="2">The sequence shown here is derived from an EMBL/GenBank/DDBJ whole genome shotgun (WGS) entry which is preliminary data.</text>
</comment>
<dbReference type="Gene3D" id="3.40.50.300">
    <property type="entry name" value="P-loop containing nucleotide triphosphate hydrolases"/>
    <property type="match status" value="1"/>
</dbReference>
<name>A0A4R8GC14_9FIRM</name>
<accession>A0A4R8GC14</accession>
<dbReference type="RefSeq" id="WP_134060285.1">
    <property type="nucleotide sequence ID" value="NZ_SOEF01000068.1"/>
</dbReference>
<dbReference type="PANTHER" id="PTHR43581">
    <property type="entry name" value="ATP/GTP PHOSPHATASE"/>
    <property type="match status" value="1"/>
</dbReference>
<evidence type="ECO:0000313" key="2">
    <source>
        <dbReference type="EMBL" id="TDX35089.1"/>
    </source>
</evidence>
<evidence type="ECO:0000313" key="3">
    <source>
        <dbReference type="Proteomes" id="UP000295472"/>
    </source>
</evidence>
<dbReference type="EMBL" id="SOEF01000068">
    <property type="protein sequence ID" value="TDX35089.1"/>
    <property type="molecule type" value="Genomic_DNA"/>
</dbReference>
<protein>
    <submittedName>
        <fullName evidence="2">AAA ATPase-like protein</fullName>
    </submittedName>
</protein>
<reference evidence="2 3" key="1">
    <citation type="submission" date="2019-03" db="EMBL/GenBank/DDBJ databases">
        <title>Subsurface microbial communities from deep shales in Ohio and West Virginia, USA.</title>
        <authorList>
            <person name="Wrighton K."/>
        </authorList>
    </citation>
    <scope>NUCLEOTIDE SEQUENCE [LARGE SCALE GENOMIC DNA]</scope>
    <source>
        <strain evidence="2 3">DSMZ 11287</strain>
    </source>
</reference>
<evidence type="ECO:0000259" key="1">
    <source>
        <dbReference type="Pfam" id="PF13175"/>
    </source>
</evidence>
<gene>
    <name evidence="2" type="ORF">C7954_1681</name>
</gene>
<proteinExistence type="predicted"/>
<dbReference type="InterPro" id="IPR027417">
    <property type="entry name" value="P-loop_NTPase"/>
</dbReference>
<dbReference type="Pfam" id="PF13175">
    <property type="entry name" value="AAA_15"/>
    <property type="match status" value="1"/>
</dbReference>
<organism evidence="2 3">
    <name type="scientific">Halanaerobium congolense</name>
    <dbReference type="NCBI Taxonomy" id="54121"/>
    <lineage>
        <taxon>Bacteria</taxon>
        <taxon>Bacillati</taxon>
        <taxon>Bacillota</taxon>
        <taxon>Clostridia</taxon>
        <taxon>Halanaerobiales</taxon>
        <taxon>Halanaerobiaceae</taxon>
        <taxon>Halanaerobium</taxon>
    </lineage>
</organism>